<proteinExistence type="predicted"/>
<evidence type="ECO:0000313" key="2">
    <source>
        <dbReference type="Proteomes" id="UP000292424"/>
    </source>
</evidence>
<dbReference type="EMBL" id="CP044017">
    <property type="protein sequence ID" value="QES91049.1"/>
    <property type="molecule type" value="Genomic_DNA"/>
</dbReference>
<gene>
    <name evidence="1" type="ORF">E0W69_020255</name>
</gene>
<protein>
    <recommendedName>
        <fullName evidence="3">Type IV toxin-antitoxin system AbiEi family antitoxin domain-containing protein</fullName>
    </recommendedName>
</protein>
<reference evidence="1 2" key="1">
    <citation type="submission" date="2019-09" db="EMBL/GenBank/DDBJ databases">
        <title>Complete genome sequence of Arachidicoccus sp. B3-10 isolated from apple orchard soil.</title>
        <authorList>
            <person name="Kim H.S."/>
            <person name="Han K.-I."/>
            <person name="Suh M.K."/>
            <person name="Lee K.C."/>
            <person name="Eom M.K."/>
            <person name="Kim J.-S."/>
            <person name="Kang S.W."/>
            <person name="Sin Y."/>
            <person name="Lee J.-S."/>
        </authorList>
    </citation>
    <scope>NUCLEOTIDE SEQUENCE [LARGE SCALE GENOMIC DNA]</scope>
    <source>
        <strain evidence="1 2">B3-10</strain>
        <plasmid evidence="2">pb3-10</plasmid>
    </source>
</reference>
<keyword evidence="1" id="KW-0614">Plasmid</keyword>
<dbReference type="KEGG" id="arac:E0W69_020255"/>
<name>A0A5P2G9R1_9BACT</name>
<organism evidence="1 2">
    <name type="scientific">Rhizosphaericola mali</name>
    <dbReference type="NCBI Taxonomy" id="2545455"/>
    <lineage>
        <taxon>Bacteria</taxon>
        <taxon>Pseudomonadati</taxon>
        <taxon>Bacteroidota</taxon>
        <taxon>Chitinophagia</taxon>
        <taxon>Chitinophagales</taxon>
        <taxon>Chitinophagaceae</taxon>
        <taxon>Rhizosphaericola</taxon>
    </lineage>
</organism>
<accession>A0A5P2G9R1</accession>
<geneLocation type="plasmid" evidence="2">
    <name>pb3-10</name>
</geneLocation>
<evidence type="ECO:0000313" key="1">
    <source>
        <dbReference type="EMBL" id="QES91049.1"/>
    </source>
</evidence>
<dbReference type="OrthoDB" id="9798200at2"/>
<keyword evidence="2" id="KW-1185">Reference proteome</keyword>
<dbReference type="Proteomes" id="UP000292424">
    <property type="component" value="Plasmid pB3-10"/>
</dbReference>
<dbReference type="RefSeq" id="WP_131332042.1">
    <property type="nucleotide sequence ID" value="NZ_CP044017.1"/>
</dbReference>
<evidence type="ECO:0008006" key="3">
    <source>
        <dbReference type="Google" id="ProtNLM"/>
    </source>
</evidence>
<sequence length="192" mass="22188">MEIKKKDIAKKLKPGMVFRRENASIWSKAVDRDLKELLEVGTLKKAATGLYYVPRKSVYGVLPPDDKELVAGFLKDPNFLLTSPNNFNTLGLGTTQLYNSKIVYNRKRHGKHTLAGKTFDFRIRHAFPKKLNDLFLFVDLVNNIDYLAENKQLLLQKIKAKAQTLDRTELKKQVLKYGTERTKKFFKTNQLI</sequence>
<dbReference type="AlphaFoldDB" id="A0A5P2G9R1"/>